<proteinExistence type="predicted"/>
<dbReference type="PANTHER" id="PTHR16236">
    <property type="entry name" value="TRANSMEMBRANE PROTEIN 160"/>
    <property type="match status" value="1"/>
</dbReference>
<feature type="region of interest" description="Disordered" evidence="1">
    <location>
        <begin position="236"/>
        <end position="261"/>
    </location>
</feature>
<evidence type="ECO:0000256" key="1">
    <source>
        <dbReference type="SAM" id="MobiDB-lite"/>
    </source>
</evidence>
<feature type="transmembrane region" description="Helical" evidence="2">
    <location>
        <begin position="148"/>
        <end position="172"/>
    </location>
</feature>
<dbReference type="AlphaFoldDB" id="A0A5J5DLL9"/>
<evidence type="ECO:0000256" key="2">
    <source>
        <dbReference type="SAM" id="Phobius"/>
    </source>
</evidence>
<keyword evidence="2" id="KW-0812">Transmembrane</keyword>
<sequence length="296" mass="32796">VASLDPSGLEQTKDPQEEAALSSSEDARTRTTGTRDVMAFLSLFVRRQLPQAVSHFVRNVKLVRPPCAGAPLRRLHGASRLRVGDKGPWVKSRGPEQQQYQLTDLDKADALMLRKSHETGFLSWFRNGLLATGIGVIAFVQSEVGREAGYAFFILGGVCVSFGGASYIGSLFTLRRMMLLSVPALLLQSATVCSVALFWLCAVSLYIGRLEVEIIHEGEEGEDECRECRERREHRGYRGSHDSRHQDSEDSEDKGPNNVSPPWLHLTAQVCLACRRLLRPGASKGQGAQRQETRPH</sequence>
<evidence type="ECO:0000313" key="3">
    <source>
        <dbReference type="EMBL" id="KAA8594326.1"/>
    </source>
</evidence>
<evidence type="ECO:0000313" key="4">
    <source>
        <dbReference type="Proteomes" id="UP000327493"/>
    </source>
</evidence>
<feature type="non-terminal residue" evidence="3">
    <location>
        <position position="1"/>
    </location>
</feature>
<feature type="region of interest" description="Disordered" evidence="1">
    <location>
        <begin position="1"/>
        <end position="30"/>
    </location>
</feature>
<dbReference type="Proteomes" id="UP000327493">
    <property type="component" value="Chromosome 3"/>
</dbReference>
<keyword evidence="2" id="KW-0472">Membrane</keyword>
<dbReference type="InterPro" id="IPR026801">
    <property type="entry name" value="TMEM160"/>
</dbReference>
<name>A0A5J5DLL9_9PERO</name>
<reference evidence="3 4" key="1">
    <citation type="submission" date="2019-08" db="EMBL/GenBank/DDBJ databases">
        <title>A chromosome-level genome assembly, high-density linkage maps, and genome scans reveal the genomic architecture of hybrid incompatibilities underlying speciation via character displacement in darters (Percidae: Etheostominae).</title>
        <authorList>
            <person name="Moran R.L."/>
            <person name="Catchen J.M."/>
            <person name="Fuller R.C."/>
        </authorList>
    </citation>
    <scope>NUCLEOTIDE SEQUENCE [LARGE SCALE GENOMIC DNA]</scope>
    <source>
        <strain evidence="3">EspeVRDwgs_2016</strain>
        <tissue evidence="3">Muscle</tissue>
    </source>
</reference>
<evidence type="ECO:0008006" key="5">
    <source>
        <dbReference type="Google" id="ProtNLM"/>
    </source>
</evidence>
<keyword evidence="2" id="KW-1133">Transmembrane helix</keyword>
<keyword evidence="4" id="KW-1185">Reference proteome</keyword>
<dbReference type="PANTHER" id="PTHR16236:SF0">
    <property type="entry name" value="TRANSMEMBRANE PROTEIN 160"/>
    <property type="match status" value="1"/>
</dbReference>
<comment type="caution">
    <text evidence="3">The sequence shown here is derived from an EMBL/GenBank/DDBJ whole genome shotgun (WGS) entry which is preliminary data.</text>
</comment>
<gene>
    <name evidence="3" type="ORF">FQN60_005160</name>
</gene>
<dbReference type="EMBL" id="VOFY01000003">
    <property type="protein sequence ID" value="KAA8594326.1"/>
    <property type="molecule type" value="Genomic_DNA"/>
</dbReference>
<feature type="transmembrane region" description="Helical" evidence="2">
    <location>
        <begin position="184"/>
        <end position="207"/>
    </location>
</feature>
<protein>
    <recommendedName>
        <fullName evidence="5">Transmembrane protein 160</fullName>
    </recommendedName>
</protein>
<feature type="compositionally biased region" description="Basic and acidic residues" evidence="1">
    <location>
        <begin position="239"/>
        <end position="248"/>
    </location>
</feature>
<organism evidence="3 4">
    <name type="scientific">Etheostoma spectabile</name>
    <name type="common">orangethroat darter</name>
    <dbReference type="NCBI Taxonomy" id="54343"/>
    <lineage>
        <taxon>Eukaryota</taxon>
        <taxon>Metazoa</taxon>
        <taxon>Chordata</taxon>
        <taxon>Craniata</taxon>
        <taxon>Vertebrata</taxon>
        <taxon>Euteleostomi</taxon>
        <taxon>Actinopterygii</taxon>
        <taxon>Neopterygii</taxon>
        <taxon>Teleostei</taxon>
        <taxon>Neoteleostei</taxon>
        <taxon>Acanthomorphata</taxon>
        <taxon>Eupercaria</taxon>
        <taxon>Perciformes</taxon>
        <taxon>Percoidei</taxon>
        <taxon>Percidae</taxon>
        <taxon>Etheostomatinae</taxon>
        <taxon>Etheostoma</taxon>
    </lineage>
</organism>
<feature type="transmembrane region" description="Helical" evidence="2">
    <location>
        <begin position="121"/>
        <end position="142"/>
    </location>
</feature>
<accession>A0A5J5DLL9</accession>